<dbReference type="AlphaFoldDB" id="A0A1B0A2H1"/>
<dbReference type="EnsemblMetazoa" id="GPAI032446-RA">
    <property type="protein sequence ID" value="GPAI032446-PA"/>
    <property type="gene ID" value="GPAI032446"/>
</dbReference>
<evidence type="ECO:0000256" key="1">
    <source>
        <dbReference type="SAM" id="Phobius"/>
    </source>
</evidence>
<evidence type="ECO:0000313" key="2">
    <source>
        <dbReference type="EnsemblMetazoa" id="GPAI032446-PA"/>
    </source>
</evidence>
<keyword evidence="1" id="KW-0472">Membrane</keyword>
<protein>
    <submittedName>
        <fullName evidence="2">Uncharacterized protein</fullName>
    </submittedName>
</protein>
<accession>A0A1B0A2H1</accession>
<evidence type="ECO:0000313" key="3">
    <source>
        <dbReference type="Proteomes" id="UP000092445"/>
    </source>
</evidence>
<reference evidence="3" key="1">
    <citation type="submission" date="2014-03" db="EMBL/GenBank/DDBJ databases">
        <authorList>
            <person name="Aksoy S."/>
            <person name="Warren W."/>
            <person name="Wilson R.K."/>
        </authorList>
    </citation>
    <scope>NUCLEOTIDE SEQUENCE [LARGE SCALE GENOMIC DNA]</scope>
    <source>
        <strain evidence="3">IAEA</strain>
    </source>
</reference>
<organism evidence="2 3">
    <name type="scientific">Glossina pallidipes</name>
    <name type="common">Tsetse fly</name>
    <dbReference type="NCBI Taxonomy" id="7398"/>
    <lineage>
        <taxon>Eukaryota</taxon>
        <taxon>Metazoa</taxon>
        <taxon>Ecdysozoa</taxon>
        <taxon>Arthropoda</taxon>
        <taxon>Hexapoda</taxon>
        <taxon>Insecta</taxon>
        <taxon>Pterygota</taxon>
        <taxon>Neoptera</taxon>
        <taxon>Endopterygota</taxon>
        <taxon>Diptera</taxon>
        <taxon>Brachycera</taxon>
        <taxon>Muscomorpha</taxon>
        <taxon>Hippoboscoidea</taxon>
        <taxon>Glossinidae</taxon>
        <taxon>Glossina</taxon>
    </lineage>
</organism>
<keyword evidence="3" id="KW-1185">Reference proteome</keyword>
<proteinExistence type="predicted"/>
<feature type="transmembrane region" description="Helical" evidence="1">
    <location>
        <begin position="27"/>
        <end position="47"/>
    </location>
</feature>
<sequence length="212" mass="23355">MYRKLATNVTVLRNCSAIVAPNVLQIFVTNAHACALSILSIFFVRLFDDQFEDQKKELHISDAAKRPQCKSRLLTKQHDALCLVISCIQDDGLNFIRAYGMNIVESSSRILPTLKSLGGLGKCSVTNHCNRGHPLNFAISPVLDFGSPFKQASDVNATVIPHELNKKPTCCGGVSDVDNGNSIGSGTSPRNMHPYQAVMKLQWNFNLDKNNH</sequence>
<dbReference type="VEuPathDB" id="VectorBase:GPAI032446"/>
<keyword evidence="1" id="KW-1133">Transmembrane helix</keyword>
<dbReference type="Proteomes" id="UP000092445">
    <property type="component" value="Unassembled WGS sequence"/>
</dbReference>
<reference evidence="2" key="2">
    <citation type="submission" date="2020-05" db="UniProtKB">
        <authorList>
            <consortium name="EnsemblMetazoa"/>
        </authorList>
    </citation>
    <scope>IDENTIFICATION</scope>
    <source>
        <strain evidence="2">IAEA</strain>
    </source>
</reference>
<name>A0A1B0A2H1_GLOPL</name>
<keyword evidence="1" id="KW-0812">Transmembrane</keyword>